<dbReference type="EMBL" id="LLXJ01000263">
    <property type="protein sequence ID" value="PKC12207.1"/>
    <property type="molecule type" value="Genomic_DNA"/>
</dbReference>
<name>A0A2N0PZE7_9GLOM</name>
<sequence length="150" mass="18087">MQCIKDYICHIEQRSFNVPITEERLFRWLLNAKCECLLQELQNRGIFLDIVSIIQNKEVPTIRLWVAYMLEKFQSHHLFGWRMTVKVNSSIIKAEEISDISNAHILDHEIAKVLENKPKKTLEEMRSLDWHHIFRTYRQLQNTDINNEHW</sequence>
<organism evidence="1 2">
    <name type="scientific">Rhizophagus irregularis</name>
    <dbReference type="NCBI Taxonomy" id="588596"/>
    <lineage>
        <taxon>Eukaryota</taxon>
        <taxon>Fungi</taxon>
        <taxon>Fungi incertae sedis</taxon>
        <taxon>Mucoromycota</taxon>
        <taxon>Glomeromycotina</taxon>
        <taxon>Glomeromycetes</taxon>
        <taxon>Glomerales</taxon>
        <taxon>Glomeraceae</taxon>
        <taxon>Rhizophagus</taxon>
    </lineage>
</organism>
<evidence type="ECO:0000313" key="2">
    <source>
        <dbReference type="Proteomes" id="UP000232722"/>
    </source>
</evidence>
<evidence type="ECO:0000313" key="1">
    <source>
        <dbReference type="EMBL" id="PKC12207.1"/>
    </source>
</evidence>
<dbReference type="Proteomes" id="UP000232722">
    <property type="component" value="Unassembled WGS sequence"/>
</dbReference>
<accession>A0A2N0PZE7</accession>
<reference evidence="1 2" key="2">
    <citation type="submission" date="2017-09" db="EMBL/GenBank/DDBJ databases">
        <title>Extensive intraspecific genome diversity in a model arbuscular mycorrhizal fungus.</title>
        <authorList>
            <person name="Chen E.C."/>
            <person name="Morin E."/>
            <person name="Beaudet D."/>
            <person name="Noel J."/>
            <person name="Ndikumana S."/>
            <person name="Charron P."/>
            <person name="St-Onge C."/>
            <person name="Giorgi J."/>
            <person name="Grigoriev I.V."/>
            <person name="Roux C."/>
            <person name="Martin F.M."/>
            <person name="Corradi N."/>
        </authorList>
    </citation>
    <scope>NUCLEOTIDE SEQUENCE [LARGE SCALE GENOMIC DNA]</scope>
    <source>
        <strain evidence="1 2">A5</strain>
    </source>
</reference>
<reference evidence="1 2" key="1">
    <citation type="submission" date="2016-04" db="EMBL/GenBank/DDBJ databases">
        <title>Genome analyses suggest a sexual origin of heterokaryosis in a supposedly ancient asexual fungus.</title>
        <authorList>
            <person name="Ropars J."/>
            <person name="Sedzielewska K."/>
            <person name="Noel J."/>
            <person name="Charron P."/>
            <person name="Farinelli L."/>
            <person name="Marton T."/>
            <person name="Kruger M."/>
            <person name="Pelin A."/>
            <person name="Brachmann A."/>
            <person name="Corradi N."/>
        </authorList>
    </citation>
    <scope>NUCLEOTIDE SEQUENCE [LARGE SCALE GENOMIC DNA]</scope>
    <source>
        <strain evidence="1 2">A5</strain>
    </source>
</reference>
<proteinExistence type="predicted"/>
<protein>
    <submittedName>
        <fullName evidence="1">Uncharacterized protein</fullName>
    </submittedName>
</protein>
<gene>
    <name evidence="1" type="ORF">RhiirA5_412132</name>
</gene>
<dbReference type="AlphaFoldDB" id="A0A2N0PZE7"/>
<comment type="caution">
    <text evidence="1">The sequence shown here is derived from an EMBL/GenBank/DDBJ whole genome shotgun (WGS) entry which is preliminary data.</text>
</comment>
<dbReference type="VEuPathDB" id="FungiDB:RhiirA1_470457"/>